<feature type="transmembrane region" description="Helical" evidence="1">
    <location>
        <begin position="474"/>
        <end position="494"/>
    </location>
</feature>
<feature type="transmembrane region" description="Helical" evidence="1">
    <location>
        <begin position="230"/>
        <end position="252"/>
    </location>
</feature>
<comment type="caution">
    <text evidence="2">The sequence shown here is derived from an EMBL/GenBank/DDBJ whole genome shotgun (WGS) entry which is preliminary data.</text>
</comment>
<keyword evidence="1" id="KW-0812">Transmembrane</keyword>
<name>A0ABW3S4I5_9BACL</name>
<evidence type="ECO:0008006" key="4">
    <source>
        <dbReference type="Google" id="ProtNLM"/>
    </source>
</evidence>
<reference evidence="3" key="1">
    <citation type="journal article" date="2019" name="Int. J. Syst. Evol. Microbiol.">
        <title>The Global Catalogue of Microorganisms (GCM) 10K type strain sequencing project: providing services to taxonomists for standard genome sequencing and annotation.</title>
        <authorList>
            <consortium name="The Broad Institute Genomics Platform"/>
            <consortium name="The Broad Institute Genome Sequencing Center for Infectious Disease"/>
            <person name="Wu L."/>
            <person name="Ma J."/>
        </authorList>
    </citation>
    <scope>NUCLEOTIDE SEQUENCE [LARGE SCALE GENOMIC DNA]</scope>
    <source>
        <strain evidence="3">CCUG 59189</strain>
    </source>
</reference>
<feature type="transmembrane region" description="Helical" evidence="1">
    <location>
        <begin position="444"/>
        <end position="462"/>
    </location>
</feature>
<keyword evidence="1" id="KW-0472">Membrane</keyword>
<organism evidence="2 3">
    <name type="scientific">Paenibacillus puldeungensis</name>
    <dbReference type="NCBI Taxonomy" id="696536"/>
    <lineage>
        <taxon>Bacteria</taxon>
        <taxon>Bacillati</taxon>
        <taxon>Bacillota</taxon>
        <taxon>Bacilli</taxon>
        <taxon>Bacillales</taxon>
        <taxon>Paenibacillaceae</taxon>
        <taxon>Paenibacillus</taxon>
    </lineage>
</organism>
<gene>
    <name evidence="2" type="ORF">ACFQ3W_24335</name>
</gene>
<feature type="transmembrane region" description="Helical" evidence="1">
    <location>
        <begin position="259"/>
        <end position="278"/>
    </location>
</feature>
<evidence type="ECO:0000313" key="2">
    <source>
        <dbReference type="EMBL" id="MFD1179402.1"/>
    </source>
</evidence>
<dbReference type="EMBL" id="JBHTLM010000030">
    <property type="protein sequence ID" value="MFD1179402.1"/>
    <property type="molecule type" value="Genomic_DNA"/>
</dbReference>
<keyword evidence="3" id="KW-1185">Reference proteome</keyword>
<evidence type="ECO:0000313" key="3">
    <source>
        <dbReference type="Proteomes" id="UP001597262"/>
    </source>
</evidence>
<feature type="transmembrane region" description="Helical" evidence="1">
    <location>
        <begin position="146"/>
        <end position="162"/>
    </location>
</feature>
<feature type="transmembrane region" description="Helical" evidence="1">
    <location>
        <begin position="284"/>
        <end position="302"/>
    </location>
</feature>
<feature type="transmembrane region" description="Helical" evidence="1">
    <location>
        <begin position="500"/>
        <end position="518"/>
    </location>
</feature>
<feature type="transmembrane region" description="Helical" evidence="1">
    <location>
        <begin position="539"/>
        <end position="559"/>
    </location>
</feature>
<accession>A0ABW3S4I5</accession>
<protein>
    <recommendedName>
        <fullName evidence="4">Glycosyltransferase RgtA/B/C/D-like domain-containing protein</fullName>
    </recommendedName>
</protein>
<proteinExistence type="predicted"/>
<feature type="transmembrane region" description="Helical" evidence="1">
    <location>
        <begin position="374"/>
        <end position="392"/>
    </location>
</feature>
<dbReference type="RefSeq" id="WP_379321826.1">
    <property type="nucleotide sequence ID" value="NZ_JBHTLM010000030.1"/>
</dbReference>
<evidence type="ECO:0000256" key="1">
    <source>
        <dbReference type="SAM" id="Phobius"/>
    </source>
</evidence>
<sequence length="686" mass="78039">MSFASVDASPDVRIAVINKEEQSLPSFTTTVQALFINESLYNDQVYLSYHVIDDENNMLLFEGERVPLKNIDNNLYYAEMNVNLGNISVNKNHLKVSFDLIDEKNAFWFSRNPKVSISSDYIEYRTGNSPKFGFHILKVIDLNKKILLLAISLVGLAAILFLRKFNRVKSCLERMIKTRLGKVICFSLFFCTMWTLYTLIAINIPLHSDAVSGYISGLDFAKGNILLRDWAFNTGFLYTTEVPWNAIISLFVHDMALGTYLGFGLLYAVIVTISMYVAGKNDTGFSFVRAFLVFSLCGIPSVIQIHNTLNVTAHLGGLAYMIIVFILVQNRKLWWATVLMIITFVGDDFSFYVAGIPLLLACIFKWKDKYFRKVVILTSVSYLMSRILLFLIESMGVIVDGSLRIGNKFVAPDALIGNVGRTIISLLELFGANFLDQYFFKVDTFVALLHLIGVFAVGYAMLKVAKKYKDLDIINLTLFISIVFIVLILILTPFGEYKGSSRYMSLVVFYGSILLARWMPLDSLRKFLLSRGVKEKSIIFSKMFIMYLCIIYSATYFAGMTNFNLKIIDTPQRQVASFLVQNNLHKGLADYWSGNIVTVYSNDKVKVRSIYEAGGNIYPFKYISKREWFEDSFDFILIDKATNPLNEETIIKKFGTPSEKLISGNYLIYKYNTPIHVPNIDTIYNS</sequence>
<dbReference type="Proteomes" id="UP001597262">
    <property type="component" value="Unassembled WGS sequence"/>
</dbReference>
<feature type="transmembrane region" description="Helical" evidence="1">
    <location>
        <begin position="309"/>
        <end position="328"/>
    </location>
</feature>
<feature type="transmembrane region" description="Helical" evidence="1">
    <location>
        <begin position="334"/>
        <end position="362"/>
    </location>
</feature>
<keyword evidence="1" id="KW-1133">Transmembrane helix</keyword>
<feature type="transmembrane region" description="Helical" evidence="1">
    <location>
        <begin position="183"/>
        <end position="204"/>
    </location>
</feature>